<dbReference type="SUPFAM" id="SSF51430">
    <property type="entry name" value="NAD(P)-linked oxidoreductase"/>
    <property type="match status" value="1"/>
</dbReference>
<dbReference type="InterPro" id="IPR036812">
    <property type="entry name" value="NAD(P)_OxRdtase_dom_sf"/>
</dbReference>
<organism evidence="1">
    <name type="scientific">uncultured Thermomicrobiales bacterium</name>
    <dbReference type="NCBI Taxonomy" id="1645740"/>
    <lineage>
        <taxon>Bacteria</taxon>
        <taxon>Pseudomonadati</taxon>
        <taxon>Thermomicrobiota</taxon>
        <taxon>Thermomicrobia</taxon>
        <taxon>Thermomicrobiales</taxon>
        <taxon>environmental samples</taxon>
    </lineage>
</organism>
<gene>
    <name evidence="1" type="ORF">AVDCRST_MAG59-3984</name>
</gene>
<name>A0A6J4VIQ7_9BACT</name>
<proteinExistence type="predicted"/>
<evidence type="ECO:0000313" key="1">
    <source>
        <dbReference type="EMBL" id="CAA9574907.1"/>
    </source>
</evidence>
<dbReference type="EMBL" id="CADCWF010000291">
    <property type="protein sequence ID" value="CAA9574907.1"/>
    <property type="molecule type" value="Genomic_DNA"/>
</dbReference>
<dbReference type="Gene3D" id="3.20.20.100">
    <property type="entry name" value="NADP-dependent oxidoreductase domain"/>
    <property type="match status" value="1"/>
</dbReference>
<protein>
    <submittedName>
        <fullName evidence="1">Uncharacterized protein</fullName>
    </submittedName>
</protein>
<feature type="non-terminal residue" evidence="1">
    <location>
        <position position="1"/>
    </location>
</feature>
<dbReference type="AlphaFoldDB" id="A0A6J4VIQ7"/>
<accession>A0A6J4VIQ7</accession>
<reference evidence="1" key="1">
    <citation type="submission" date="2020-02" db="EMBL/GenBank/DDBJ databases">
        <authorList>
            <person name="Meier V. D."/>
        </authorList>
    </citation>
    <scope>NUCLEOTIDE SEQUENCE</scope>
    <source>
        <strain evidence="1">AVDCRST_MAG59</strain>
    </source>
</reference>
<sequence>QEILPLAAARGIGVVGMKSLASGRVVRESDVTPQEAIAYALSLPVATLCVGIDSMAVLEQDLAIGRGFQPLPGAELDRIRAKAHRHAWDGRHERFKVSHDFEGTEARKEHGLPLAAD</sequence>